<protein>
    <submittedName>
        <fullName evidence="4">TetR/AcrR family transcriptional regulator</fullName>
    </submittedName>
</protein>
<keyword evidence="5" id="KW-1185">Reference proteome</keyword>
<dbReference type="PANTHER" id="PTHR30055:SF119">
    <property type="entry name" value="NALC"/>
    <property type="match status" value="1"/>
</dbReference>
<dbReference type="InterPro" id="IPR039536">
    <property type="entry name" value="TetR_C_Proteobacteria"/>
</dbReference>
<dbReference type="PANTHER" id="PTHR30055">
    <property type="entry name" value="HTH-TYPE TRANSCRIPTIONAL REGULATOR RUTR"/>
    <property type="match status" value="1"/>
</dbReference>
<keyword evidence="1 2" id="KW-0238">DNA-binding</keyword>
<dbReference type="PROSITE" id="PS50977">
    <property type="entry name" value="HTH_TETR_2"/>
    <property type="match status" value="1"/>
</dbReference>
<evidence type="ECO:0000313" key="4">
    <source>
        <dbReference type="EMBL" id="USQ97977.1"/>
    </source>
</evidence>
<evidence type="ECO:0000259" key="3">
    <source>
        <dbReference type="PROSITE" id="PS50977"/>
    </source>
</evidence>
<evidence type="ECO:0000256" key="1">
    <source>
        <dbReference type="ARBA" id="ARBA00023125"/>
    </source>
</evidence>
<dbReference type="Pfam" id="PF00440">
    <property type="entry name" value="TetR_N"/>
    <property type="match status" value="1"/>
</dbReference>
<dbReference type="Pfam" id="PF14246">
    <property type="entry name" value="TetR_C_7"/>
    <property type="match status" value="1"/>
</dbReference>
<dbReference type="Proteomes" id="UP001057520">
    <property type="component" value="Chromosome"/>
</dbReference>
<dbReference type="InterPro" id="IPR001647">
    <property type="entry name" value="HTH_TetR"/>
</dbReference>
<dbReference type="EMBL" id="CP096040">
    <property type="protein sequence ID" value="USQ97977.1"/>
    <property type="molecule type" value="Genomic_DNA"/>
</dbReference>
<dbReference type="SUPFAM" id="SSF46689">
    <property type="entry name" value="Homeodomain-like"/>
    <property type="match status" value="1"/>
</dbReference>
<feature type="DNA-binding region" description="H-T-H motif" evidence="2">
    <location>
        <begin position="34"/>
        <end position="53"/>
    </location>
</feature>
<organism evidence="4 5">
    <name type="scientific">Caulobacter segnis</name>
    <dbReference type="NCBI Taxonomy" id="88688"/>
    <lineage>
        <taxon>Bacteria</taxon>
        <taxon>Pseudomonadati</taxon>
        <taxon>Pseudomonadota</taxon>
        <taxon>Alphaproteobacteria</taxon>
        <taxon>Caulobacterales</taxon>
        <taxon>Caulobacteraceae</taxon>
        <taxon>Caulobacter</taxon>
    </lineage>
</organism>
<dbReference type="Gene3D" id="1.10.357.10">
    <property type="entry name" value="Tetracycline Repressor, domain 2"/>
    <property type="match status" value="1"/>
</dbReference>
<name>A0ABY5A170_9CAUL</name>
<dbReference type="Gene3D" id="1.10.10.60">
    <property type="entry name" value="Homeodomain-like"/>
    <property type="match status" value="1"/>
</dbReference>
<accession>A0ABY5A170</accession>
<dbReference type="PRINTS" id="PR00455">
    <property type="entry name" value="HTHTETR"/>
</dbReference>
<sequence>MIDAKFRSDRDARREAILDVAAEVFLEEGFDAASMSTIAAKVGGSKSTLYNYFKSKEELFQAHVERYCSWQGAEMFALLDDEGDDVRAALTRLGRRYITNVMSDRNMRHFRLIAAASERSPDIGRAFYEAGPLRGARLLGGFLARMKLEGRIQIDDPIAGGHLFIGLCQNRMLKARLVNYIGAPTPEDVDAEVAIAVSTFMAAFGPKA</sequence>
<dbReference type="SUPFAM" id="SSF48498">
    <property type="entry name" value="Tetracyclin repressor-like, C-terminal domain"/>
    <property type="match status" value="1"/>
</dbReference>
<feature type="domain" description="HTH tetR-type" evidence="3">
    <location>
        <begin position="11"/>
        <end position="71"/>
    </location>
</feature>
<dbReference type="InterPro" id="IPR050109">
    <property type="entry name" value="HTH-type_TetR-like_transc_reg"/>
</dbReference>
<proteinExistence type="predicted"/>
<dbReference type="InterPro" id="IPR009057">
    <property type="entry name" value="Homeodomain-like_sf"/>
</dbReference>
<evidence type="ECO:0000313" key="5">
    <source>
        <dbReference type="Proteomes" id="UP001057520"/>
    </source>
</evidence>
<gene>
    <name evidence="4" type="ORF">MZV50_10730</name>
</gene>
<reference evidence="4 5" key="1">
    <citation type="submission" date="2022-04" db="EMBL/GenBank/DDBJ databases">
        <title>Genome sequence of soybean root-associated Caulobacter segnis RL271.</title>
        <authorList>
            <person name="Longley R."/>
            <person name="Bonito G."/>
            <person name="Trigodet F."/>
            <person name="Crosson S."/>
            <person name="Fiebig A."/>
        </authorList>
    </citation>
    <scope>NUCLEOTIDE SEQUENCE [LARGE SCALE GENOMIC DNA]</scope>
    <source>
        <strain evidence="4 5">RL271</strain>
    </source>
</reference>
<evidence type="ECO:0000256" key="2">
    <source>
        <dbReference type="PROSITE-ProRule" id="PRU00335"/>
    </source>
</evidence>
<dbReference type="InterPro" id="IPR036271">
    <property type="entry name" value="Tet_transcr_reg_TetR-rel_C_sf"/>
</dbReference>